<dbReference type="Proteomes" id="UP000625780">
    <property type="component" value="Unassembled WGS sequence"/>
</dbReference>
<sequence>MVFTSCRKEESVLIEGPQGQALLANSTVANLMQRTAMNDGSDDNIIDQANCFSLAFPFTVVVNGMELTVNSEEDLDTVEDILDEFDDDEDTIEIEFPIVIVLSDFSEITINSLDEFETYADECSGENEYDDDIECIDIEYPITVSVFDTNNELVDTITINSDQELYFFIDELDEDLIVNVQFPITLILSDGTEISVSNLDQLEDVIDEAEDDCDEDDDYDYNDDDCDNCTTEGLADFITGCDGWYVKDLERNDMDLTDQYVGYTFSFDAEGNVTADSGTETFTGTWESSGSGNFITVSINIPDLSDFNADWTLHELEQYEDEFEVDLRMANDDELEFRSNCAP</sequence>
<organism evidence="1 2">
    <name type="scientific">Muriicola marianensis</name>
    <dbReference type="NCBI Taxonomy" id="1324801"/>
    <lineage>
        <taxon>Bacteria</taxon>
        <taxon>Pseudomonadati</taxon>
        <taxon>Bacteroidota</taxon>
        <taxon>Flavobacteriia</taxon>
        <taxon>Flavobacteriales</taxon>
        <taxon>Flavobacteriaceae</taxon>
        <taxon>Muriicola</taxon>
    </lineage>
</organism>
<gene>
    <name evidence="1" type="ORF">GCM10011361_23240</name>
</gene>
<reference evidence="2" key="1">
    <citation type="journal article" date="2019" name="Int. J. Syst. Evol. Microbiol.">
        <title>The Global Catalogue of Microorganisms (GCM) 10K type strain sequencing project: providing services to taxonomists for standard genome sequencing and annotation.</title>
        <authorList>
            <consortium name="The Broad Institute Genomics Platform"/>
            <consortium name="The Broad Institute Genome Sequencing Center for Infectious Disease"/>
            <person name="Wu L."/>
            <person name="Ma J."/>
        </authorList>
    </citation>
    <scope>NUCLEOTIDE SEQUENCE [LARGE SCALE GENOMIC DNA]</scope>
    <source>
        <strain evidence="2">CGMCC 1.12606</strain>
    </source>
</reference>
<name>A0ABQ1R4E3_9FLAO</name>
<dbReference type="EMBL" id="BMFH01000002">
    <property type="protein sequence ID" value="GGD56021.1"/>
    <property type="molecule type" value="Genomic_DNA"/>
</dbReference>
<accession>A0ABQ1R4E3</accession>
<proteinExistence type="predicted"/>
<comment type="caution">
    <text evidence="1">The sequence shown here is derived from an EMBL/GenBank/DDBJ whole genome shotgun (WGS) entry which is preliminary data.</text>
</comment>
<protein>
    <submittedName>
        <fullName evidence="1">Uncharacterized protein</fullName>
    </submittedName>
</protein>
<evidence type="ECO:0000313" key="2">
    <source>
        <dbReference type="Proteomes" id="UP000625780"/>
    </source>
</evidence>
<keyword evidence="2" id="KW-1185">Reference proteome</keyword>
<evidence type="ECO:0000313" key="1">
    <source>
        <dbReference type="EMBL" id="GGD56021.1"/>
    </source>
</evidence>